<dbReference type="EMBL" id="JAGGKV010000028">
    <property type="protein sequence ID" value="MBP1967094.1"/>
    <property type="molecule type" value="Genomic_DNA"/>
</dbReference>
<organism evidence="7 8">
    <name type="scientific">Paenibacillus aceris</name>
    <dbReference type="NCBI Taxonomy" id="869555"/>
    <lineage>
        <taxon>Bacteria</taxon>
        <taxon>Bacillati</taxon>
        <taxon>Bacillota</taxon>
        <taxon>Bacilli</taxon>
        <taxon>Bacillales</taxon>
        <taxon>Paenibacillaceae</taxon>
        <taxon>Paenibacillus</taxon>
    </lineage>
</organism>
<protein>
    <submittedName>
        <fullName evidence="7">Toxin secretion/phage lysis holin</fullName>
    </submittedName>
</protein>
<keyword evidence="3 6" id="KW-1133">Transmembrane helix</keyword>
<comment type="similarity">
    <text evidence="5">Belongs to the bacteriophage holin family. Cp-1 holin subfamily.</text>
</comment>
<evidence type="ECO:0000256" key="5">
    <source>
        <dbReference type="ARBA" id="ARBA00023600"/>
    </source>
</evidence>
<dbReference type="RefSeq" id="WP_167052103.1">
    <property type="nucleotide sequence ID" value="NZ_JAAOZR010000001.1"/>
</dbReference>
<dbReference type="Pfam" id="PF05105">
    <property type="entry name" value="Phage_holin_4_1"/>
    <property type="match status" value="1"/>
</dbReference>
<dbReference type="NCBIfam" id="TIGR01593">
    <property type="entry name" value="holin_tox_secr"/>
    <property type="match status" value="1"/>
</dbReference>
<evidence type="ECO:0000313" key="7">
    <source>
        <dbReference type="EMBL" id="MBP1967094.1"/>
    </source>
</evidence>
<reference evidence="7 8" key="1">
    <citation type="submission" date="2021-03" db="EMBL/GenBank/DDBJ databases">
        <title>Genomic Encyclopedia of Type Strains, Phase IV (KMG-IV): sequencing the most valuable type-strain genomes for metagenomic binning, comparative biology and taxonomic classification.</title>
        <authorList>
            <person name="Goeker M."/>
        </authorList>
    </citation>
    <scope>NUCLEOTIDE SEQUENCE [LARGE SCALE GENOMIC DNA]</scope>
    <source>
        <strain evidence="7 8">DSM 24950</strain>
    </source>
</reference>
<sequence>MNQILFSSILAGLGACVTYAFGGVTELFGFFLMAISVDYVTGIAASMKEQRGLNSQVGFWGLTRKGMMLLVIMLAHRMDLLLNTSLMMTGATYFYLANEFISITENYGRLGLPLPGFLKQIIQVLRSKGDGL</sequence>
<proteinExistence type="inferred from homology"/>
<evidence type="ECO:0000313" key="8">
    <source>
        <dbReference type="Proteomes" id="UP001519344"/>
    </source>
</evidence>
<dbReference type="InterPro" id="IPR006480">
    <property type="entry name" value="Phage_holin_4_1"/>
</dbReference>
<comment type="caution">
    <text evidence="7">The sequence shown here is derived from an EMBL/GenBank/DDBJ whole genome shotgun (WGS) entry which is preliminary data.</text>
</comment>
<evidence type="ECO:0000256" key="2">
    <source>
        <dbReference type="ARBA" id="ARBA00022692"/>
    </source>
</evidence>
<evidence type="ECO:0000256" key="3">
    <source>
        <dbReference type="ARBA" id="ARBA00022989"/>
    </source>
</evidence>
<evidence type="ECO:0000256" key="1">
    <source>
        <dbReference type="ARBA" id="ARBA00004141"/>
    </source>
</evidence>
<comment type="subcellular location">
    <subcellularLocation>
        <location evidence="1">Membrane</location>
        <topology evidence="1">Multi-pass membrane protein</topology>
    </subcellularLocation>
</comment>
<evidence type="ECO:0000256" key="4">
    <source>
        <dbReference type="ARBA" id="ARBA00023136"/>
    </source>
</evidence>
<accession>A0ABS4I842</accession>
<evidence type="ECO:0000256" key="6">
    <source>
        <dbReference type="SAM" id="Phobius"/>
    </source>
</evidence>
<dbReference type="Proteomes" id="UP001519344">
    <property type="component" value="Unassembled WGS sequence"/>
</dbReference>
<keyword evidence="4 6" id="KW-0472">Membrane</keyword>
<keyword evidence="2 6" id="KW-0812">Transmembrane</keyword>
<feature type="transmembrane region" description="Helical" evidence="6">
    <location>
        <begin position="68"/>
        <end position="96"/>
    </location>
</feature>
<keyword evidence="8" id="KW-1185">Reference proteome</keyword>
<gene>
    <name evidence="7" type="ORF">J2Z65_006358</name>
</gene>
<name>A0ABS4I842_9BACL</name>